<dbReference type="STRING" id="1841481.ENSSLDP00000033123"/>
<feature type="region of interest" description="Disordered" evidence="2">
    <location>
        <begin position="196"/>
        <end position="233"/>
    </location>
</feature>
<reference evidence="3" key="2">
    <citation type="submission" date="2025-09" db="UniProtKB">
        <authorList>
            <consortium name="Ensembl"/>
        </authorList>
    </citation>
    <scope>IDENTIFICATION</scope>
</reference>
<dbReference type="InterPro" id="IPR040046">
    <property type="entry name" value="FAM228"/>
</dbReference>
<proteinExistence type="inferred from homology"/>
<organism evidence="3 4">
    <name type="scientific">Seriola lalandi dorsalis</name>
    <dbReference type="NCBI Taxonomy" id="1841481"/>
    <lineage>
        <taxon>Eukaryota</taxon>
        <taxon>Metazoa</taxon>
        <taxon>Chordata</taxon>
        <taxon>Craniata</taxon>
        <taxon>Vertebrata</taxon>
        <taxon>Euteleostomi</taxon>
        <taxon>Actinopterygii</taxon>
        <taxon>Neopterygii</taxon>
        <taxon>Teleostei</taxon>
        <taxon>Neoteleostei</taxon>
        <taxon>Acanthomorphata</taxon>
        <taxon>Carangaria</taxon>
        <taxon>Carangiformes</taxon>
        <taxon>Carangidae</taxon>
        <taxon>Seriola</taxon>
    </lineage>
</organism>
<dbReference type="AlphaFoldDB" id="A0A3B4YXG9"/>
<dbReference type="PANTHER" id="PTHR28584:SF1">
    <property type="entry name" value="PROTEIN FAM228B"/>
    <property type="match status" value="1"/>
</dbReference>
<dbReference type="GeneTree" id="ENSGT00530000064185"/>
<name>A0A3B4YXG9_SERLL</name>
<evidence type="ECO:0000256" key="1">
    <source>
        <dbReference type="ARBA" id="ARBA00007753"/>
    </source>
</evidence>
<keyword evidence="4" id="KW-1185">Reference proteome</keyword>
<feature type="compositionally biased region" description="Polar residues" evidence="2">
    <location>
        <begin position="19"/>
        <end position="33"/>
    </location>
</feature>
<comment type="similarity">
    <text evidence="1">Belongs to the FAM228 family.</text>
</comment>
<dbReference type="Proteomes" id="UP000261360">
    <property type="component" value="Unplaced"/>
</dbReference>
<dbReference type="PANTHER" id="PTHR28584">
    <property type="entry name" value="FAMILY WITH SEQUENCE SIMILARITY 228 MEMBER A"/>
    <property type="match status" value="1"/>
</dbReference>
<protein>
    <submittedName>
        <fullName evidence="3">Family with sequence similarity 228 member B</fullName>
    </submittedName>
</protein>
<evidence type="ECO:0000313" key="4">
    <source>
        <dbReference type="Proteomes" id="UP000261360"/>
    </source>
</evidence>
<dbReference type="Ensembl" id="ENSSLDT00000034047.1">
    <property type="protein sequence ID" value="ENSSLDP00000033123.1"/>
    <property type="gene ID" value="ENSSLDG00000025366.1"/>
</dbReference>
<evidence type="ECO:0000313" key="3">
    <source>
        <dbReference type="Ensembl" id="ENSSLDP00000033123.1"/>
    </source>
</evidence>
<sequence length="281" mass="32525">MPRSSSGRVRAGERDEASPSGSQPGAKQDWPSHTSLRQLQTKMEAENQQAREIIKPLLDTENGFVKELERFLSQRDVTQLRRRELLHKRWTERVWFPLQRRVEEHVSSCSTLEVKRRQSLYSRYLQHCNTKGFVFLETYDLKEYNPFLLNIKKPQYFKLNTADLKDSLHLQLHQRLEEKRTARSCEAGCKYTGRQAKKLPHSDRPLSESVTPQASTPQQASSSSRKTPVVDEAERRKFSRLDSIPYHINATATPDGRCHQTSCCFSTSGSLQQLQSFPTFK</sequence>
<accession>A0A3B4YXG9</accession>
<feature type="region of interest" description="Disordered" evidence="2">
    <location>
        <begin position="1"/>
        <end position="33"/>
    </location>
</feature>
<reference evidence="3" key="1">
    <citation type="submission" date="2025-08" db="UniProtKB">
        <authorList>
            <consortium name="Ensembl"/>
        </authorList>
    </citation>
    <scope>IDENTIFICATION</scope>
</reference>
<feature type="compositionally biased region" description="Low complexity" evidence="2">
    <location>
        <begin position="211"/>
        <end position="224"/>
    </location>
</feature>
<evidence type="ECO:0000256" key="2">
    <source>
        <dbReference type="SAM" id="MobiDB-lite"/>
    </source>
</evidence>